<name>A0A512BY95_9HYPH</name>
<dbReference type="CDD" id="cd05233">
    <property type="entry name" value="SDR_c"/>
    <property type="match status" value="1"/>
</dbReference>
<dbReference type="Proteomes" id="UP000321085">
    <property type="component" value="Unassembled WGS sequence"/>
</dbReference>
<dbReference type="FunFam" id="3.40.50.720:FF:000084">
    <property type="entry name" value="Short-chain dehydrogenase reductase"/>
    <property type="match status" value="1"/>
</dbReference>
<organism evidence="2 3">
    <name type="scientific">Microvirga aerophila</name>
    <dbReference type="NCBI Taxonomy" id="670291"/>
    <lineage>
        <taxon>Bacteria</taxon>
        <taxon>Pseudomonadati</taxon>
        <taxon>Pseudomonadota</taxon>
        <taxon>Alphaproteobacteria</taxon>
        <taxon>Hyphomicrobiales</taxon>
        <taxon>Methylobacteriaceae</taxon>
        <taxon>Microvirga</taxon>
    </lineage>
</organism>
<dbReference type="EMBL" id="BJYU01000082">
    <property type="protein sequence ID" value="GEO16932.1"/>
    <property type="molecule type" value="Genomic_DNA"/>
</dbReference>
<dbReference type="OrthoDB" id="5457012at2"/>
<proteinExistence type="inferred from homology"/>
<dbReference type="AlphaFoldDB" id="A0A512BY95"/>
<dbReference type="PANTHER" id="PTHR42760">
    <property type="entry name" value="SHORT-CHAIN DEHYDROGENASES/REDUCTASES FAMILY MEMBER"/>
    <property type="match status" value="1"/>
</dbReference>
<dbReference type="Pfam" id="PF13561">
    <property type="entry name" value="adh_short_C2"/>
    <property type="match status" value="1"/>
</dbReference>
<dbReference type="Gene3D" id="3.40.50.720">
    <property type="entry name" value="NAD(P)-binding Rossmann-like Domain"/>
    <property type="match status" value="1"/>
</dbReference>
<dbReference type="RefSeq" id="WP_114188634.1">
    <property type="nucleotide sequence ID" value="NZ_BJYU01000082.1"/>
</dbReference>
<dbReference type="SUPFAM" id="SSF51735">
    <property type="entry name" value="NAD(P)-binding Rossmann-fold domains"/>
    <property type="match status" value="1"/>
</dbReference>
<dbReference type="PRINTS" id="PR00081">
    <property type="entry name" value="GDHRDH"/>
</dbReference>
<dbReference type="GO" id="GO:0016616">
    <property type="term" value="F:oxidoreductase activity, acting on the CH-OH group of donors, NAD or NADP as acceptor"/>
    <property type="evidence" value="ECO:0007669"/>
    <property type="project" value="TreeGrafter"/>
</dbReference>
<dbReference type="NCBIfam" id="NF005559">
    <property type="entry name" value="PRK07231.1"/>
    <property type="match status" value="1"/>
</dbReference>
<dbReference type="PRINTS" id="PR00080">
    <property type="entry name" value="SDRFAMILY"/>
</dbReference>
<sequence>MTDRLVALVTGAGSGIGRATTLRFVQSGAAVLGVDLNPEGLEETRRLSGAPGGVATLVADVTDLEAPKAAVDKAVSVFGRLDCLINNAGIGRAKAAHDTTDAEWDLYIAINLTSLFRFSREALRTLEPGRGSIVNIASVFGLFGHPHTAPYAATKAAVVGLTHQMAADYGPRGIRVNAVAPGVIETALTKERIERDPRFQALNIDPIPFPRLGHPEDVANAIYFLSSDQAAYINGHVLAVDGGWSVTNYSRRGAAL</sequence>
<comment type="similarity">
    <text evidence="1">Belongs to the short-chain dehydrogenases/reductases (SDR) family.</text>
</comment>
<gene>
    <name evidence="2" type="ORF">MAE02_46280</name>
</gene>
<accession>A0A512BY95</accession>
<evidence type="ECO:0000313" key="2">
    <source>
        <dbReference type="EMBL" id="GEO16932.1"/>
    </source>
</evidence>
<dbReference type="InterPro" id="IPR036291">
    <property type="entry name" value="NAD(P)-bd_dom_sf"/>
</dbReference>
<dbReference type="InterPro" id="IPR020904">
    <property type="entry name" value="Sc_DH/Rdtase_CS"/>
</dbReference>
<protein>
    <submittedName>
        <fullName evidence="2">Oxidoreductase</fullName>
    </submittedName>
</protein>
<evidence type="ECO:0000313" key="3">
    <source>
        <dbReference type="Proteomes" id="UP000321085"/>
    </source>
</evidence>
<comment type="caution">
    <text evidence="2">The sequence shown here is derived from an EMBL/GenBank/DDBJ whole genome shotgun (WGS) entry which is preliminary data.</text>
</comment>
<dbReference type="PROSITE" id="PS00061">
    <property type="entry name" value="ADH_SHORT"/>
    <property type="match status" value="1"/>
</dbReference>
<keyword evidence="3" id="KW-1185">Reference proteome</keyword>
<reference evidence="2 3" key="1">
    <citation type="submission" date="2019-07" db="EMBL/GenBank/DDBJ databases">
        <title>Whole genome shotgun sequence of Microvirga aerophila NBRC 106136.</title>
        <authorList>
            <person name="Hosoyama A."/>
            <person name="Uohara A."/>
            <person name="Ohji S."/>
            <person name="Ichikawa N."/>
        </authorList>
    </citation>
    <scope>NUCLEOTIDE SEQUENCE [LARGE SCALE GENOMIC DNA]</scope>
    <source>
        <strain evidence="2 3">NBRC 106136</strain>
    </source>
</reference>
<evidence type="ECO:0000256" key="1">
    <source>
        <dbReference type="ARBA" id="ARBA00006484"/>
    </source>
</evidence>
<dbReference type="InterPro" id="IPR002347">
    <property type="entry name" value="SDR_fam"/>
</dbReference>